<keyword evidence="3" id="KW-1185">Reference proteome</keyword>
<sequence>MKLNSTTLYERLSNEEDARACSGISDSACREVPGNFFRILIAQLCTKLADSFSSSKVVLPWLLTSAGAPAFFTALLVPIRESGSLIPQLVLGGIVRQFQYRKQFYVVGSLLQGTAVALMALSALHLNGAQFGWTIIALLIIFSLSRGLCSIASKDVLGKTVPKARRGRLGGLSASLSGTITLLVTGSMLAYQDTSMNFMVVLLAIACFCWLFAAISFGSIVEYAGATEGAENGFKVALKNLNLLRNDVQFQRFMAVRALLMSSGLAAPFIVLLATPHTNFGGVLLFVILTGVANLVSGMFWGLLADRSSRYVLLLTAALSIGIFVITAIFQIAIEPSVSSVAITFVYLLLYFLLAITHQGVRLGRKTYLIDMAEGNQRTDYVSVSNTVIGLLLLVYGLISALVAHWNMTAVLGLFSISSAAALLMALKLKEV</sequence>
<dbReference type="SUPFAM" id="SSF103473">
    <property type="entry name" value="MFS general substrate transporter"/>
    <property type="match status" value="1"/>
</dbReference>
<organism evidence="2 3">
    <name type="scientific">Vibrio fortis</name>
    <dbReference type="NCBI Taxonomy" id="212667"/>
    <lineage>
        <taxon>Bacteria</taxon>
        <taxon>Pseudomonadati</taxon>
        <taxon>Pseudomonadota</taxon>
        <taxon>Gammaproteobacteria</taxon>
        <taxon>Vibrionales</taxon>
        <taxon>Vibrionaceae</taxon>
        <taxon>Vibrio</taxon>
    </lineage>
</organism>
<keyword evidence="1" id="KW-1133">Transmembrane helix</keyword>
<feature type="transmembrane region" description="Helical" evidence="1">
    <location>
        <begin position="130"/>
        <end position="149"/>
    </location>
</feature>
<proteinExistence type="predicted"/>
<accession>A0A066UPE5</accession>
<dbReference type="PANTHER" id="PTHR23526:SF2">
    <property type="entry name" value="MAJOR FACILITATOR SUPERFAMILY (MFS) PROFILE DOMAIN-CONTAINING PROTEIN"/>
    <property type="match status" value="1"/>
</dbReference>
<feature type="transmembrane region" description="Helical" evidence="1">
    <location>
        <begin position="280"/>
        <end position="304"/>
    </location>
</feature>
<evidence type="ECO:0000313" key="2">
    <source>
        <dbReference type="EMBL" id="KDN28950.1"/>
    </source>
</evidence>
<keyword evidence="1" id="KW-0472">Membrane</keyword>
<gene>
    <name evidence="2" type="ORF">VFDL14_22860</name>
</gene>
<feature type="transmembrane region" description="Helical" evidence="1">
    <location>
        <begin position="104"/>
        <end position="124"/>
    </location>
</feature>
<dbReference type="InterPro" id="IPR036259">
    <property type="entry name" value="MFS_trans_sf"/>
</dbReference>
<feature type="transmembrane region" description="Helical" evidence="1">
    <location>
        <begin position="197"/>
        <end position="217"/>
    </location>
</feature>
<feature type="transmembrane region" description="Helical" evidence="1">
    <location>
        <begin position="254"/>
        <end position="274"/>
    </location>
</feature>
<dbReference type="PANTHER" id="PTHR23526">
    <property type="entry name" value="INTEGRAL MEMBRANE TRANSPORT PROTEIN-RELATED"/>
    <property type="match status" value="1"/>
</dbReference>
<feature type="transmembrane region" description="Helical" evidence="1">
    <location>
        <begin position="169"/>
        <end position="191"/>
    </location>
</feature>
<feature type="transmembrane region" description="Helical" evidence="1">
    <location>
        <begin position="381"/>
        <end position="404"/>
    </location>
</feature>
<reference evidence="2 3" key="1">
    <citation type="submission" date="2014-02" db="EMBL/GenBank/DDBJ databases">
        <title>Vibrio fortis Dalian14 Genome Sequencing.</title>
        <authorList>
            <person name="Wang Y."/>
            <person name="Song L."/>
            <person name="Liu G."/>
            <person name="Ding J."/>
        </authorList>
    </citation>
    <scope>NUCLEOTIDE SEQUENCE [LARGE SCALE GENOMIC DNA]</scope>
    <source>
        <strain evidence="2 3">Dalian14</strain>
    </source>
</reference>
<name>A0A066UPE5_9VIBR</name>
<evidence type="ECO:0000256" key="1">
    <source>
        <dbReference type="SAM" id="Phobius"/>
    </source>
</evidence>
<feature type="transmembrane region" description="Helical" evidence="1">
    <location>
        <begin position="58"/>
        <end position="79"/>
    </location>
</feature>
<dbReference type="RefSeq" id="WP_032550826.1">
    <property type="nucleotide sequence ID" value="NZ_JFFR01000013.1"/>
</dbReference>
<comment type="caution">
    <text evidence="2">The sequence shown here is derived from an EMBL/GenBank/DDBJ whole genome shotgun (WGS) entry which is preliminary data.</text>
</comment>
<feature type="transmembrane region" description="Helical" evidence="1">
    <location>
        <begin position="340"/>
        <end position="361"/>
    </location>
</feature>
<feature type="transmembrane region" description="Helical" evidence="1">
    <location>
        <begin position="410"/>
        <end position="427"/>
    </location>
</feature>
<evidence type="ECO:0000313" key="3">
    <source>
        <dbReference type="Proteomes" id="UP000027219"/>
    </source>
</evidence>
<feature type="transmembrane region" description="Helical" evidence="1">
    <location>
        <begin position="311"/>
        <end position="334"/>
    </location>
</feature>
<dbReference type="EMBL" id="JFFR01000013">
    <property type="protein sequence ID" value="KDN28950.1"/>
    <property type="molecule type" value="Genomic_DNA"/>
</dbReference>
<protein>
    <submittedName>
        <fullName evidence="2">MFS transporter</fullName>
    </submittedName>
</protein>
<keyword evidence="1" id="KW-0812">Transmembrane</keyword>
<dbReference type="OrthoDB" id="1117124at2"/>
<dbReference type="Proteomes" id="UP000027219">
    <property type="component" value="Unassembled WGS sequence"/>
</dbReference>
<dbReference type="AlphaFoldDB" id="A0A066UPE5"/>
<dbReference type="InterPro" id="IPR052528">
    <property type="entry name" value="Sugar_transport-like"/>
</dbReference>
<dbReference type="STRING" id="212667.VFDL14_22860"/>
<dbReference type="Gene3D" id="1.20.1250.20">
    <property type="entry name" value="MFS general substrate transporter like domains"/>
    <property type="match status" value="1"/>
</dbReference>